<dbReference type="InterPro" id="IPR045732">
    <property type="entry name" value="DUF6086"/>
</dbReference>
<protein>
    <submittedName>
        <fullName evidence="1">DUF6086 family protein</fullName>
    </submittedName>
</protein>
<keyword evidence="2" id="KW-1185">Reference proteome</keyword>
<proteinExistence type="predicted"/>
<evidence type="ECO:0000313" key="2">
    <source>
        <dbReference type="Proteomes" id="UP001589810"/>
    </source>
</evidence>
<accession>A0ABV6N4S0</accession>
<sequence length="124" mass="13746">MSVSFQLRDAPGKLWNPASGVGRTYLGVARLIEAENPEFPALDTWLSVWTSDDFWIDPAGLAVWLRAVLDSSVVGHTQYFRLTRGFLEISLGMLFRAGGDMEAVNSDQAELIAAGRELERSMVR</sequence>
<dbReference type="Pfam" id="PF19564">
    <property type="entry name" value="DUF6086"/>
    <property type="match status" value="1"/>
</dbReference>
<evidence type="ECO:0000313" key="1">
    <source>
        <dbReference type="EMBL" id="MFC0547593.1"/>
    </source>
</evidence>
<comment type="caution">
    <text evidence="1">The sequence shown here is derived from an EMBL/GenBank/DDBJ whole genome shotgun (WGS) entry which is preliminary data.</text>
</comment>
<organism evidence="1 2">
    <name type="scientific">Kutzneria chonburiensis</name>
    <dbReference type="NCBI Taxonomy" id="1483604"/>
    <lineage>
        <taxon>Bacteria</taxon>
        <taxon>Bacillati</taxon>
        <taxon>Actinomycetota</taxon>
        <taxon>Actinomycetes</taxon>
        <taxon>Pseudonocardiales</taxon>
        <taxon>Pseudonocardiaceae</taxon>
        <taxon>Kutzneria</taxon>
    </lineage>
</organism>
<reference evidence="1 2" key="1">
    <citation type="submission" date="2024-09" db="EMBL/GenBank/DDBJ databases">
        <authorList>
            <person name="Sun Q."/>
            <person name="Mori K."/>
        </authorList>
    </citation>
    <scope>NUCLEOTIDE SEQUENCE [LARGE SCALE GENOMIC DNA]</scope>
    <source>
        <strain evidence="1 2">TBRC 1432</strain>
    </source>
</reference>
<name>A0ABV6N4S0_9PSEU</name>
<dbReference type="EMBL" id="JBHLUD010000014">
    <property type="protein sequence ID" value="MFC0547593.1"/>
    <property type="molecule type" value="Genomic_DNA"/>
</dbReference>
<dbReference type="RefSeq" id="WP_273938552.1">
    <property type="nucleotide sequence ID" value="NZ_CP097263.1"/>
</dbReference>
<dbReference type="Proteomes" id="UP001589810">
    <property type="component" value="Unassembled WGS sequence"/>
</dbReference>
<gene>
    <name evidence="1" type="ORF">ACFFH7_39210</name>
</gene>